<feature type="domain" description="Cadherin" evidence="10">
    <location>
        <begin position="984"/>
        <end position="1121"/>
    </location>
</feature>
<gene>
    <name evidence="11" type="ORF">ABEB36_005077</name>
</gene>
<feature type="domain" description="Cadherin" evidence="10">
    <location>
        <begin position="136"/>
        <end position="264"/>
    </location>
</feature>
<organism evidence="11 12">
    <name type="scientific">Hypothenemus hampei</name>
    <name type="common">Coffee berry borer</name>
    <dbReference type="NCBI Taxonomy" id="57062"/>
    <lineage>
        <taxon>Eukaryota</taxon>
        <taxon>Metazoa</taxon>
        <taxon>Ecdysozoa</taxon>
        <taxon>Arthropoda</taxon>
        <taxon>Hexapoda</taxon>
        <taxon>Insecta</taxon>
        <taxon>Pterygota</taxon>
        <taxon>Neoptera</taxon>
        <taxon>Endopterygota</taxon>
        <taxon>Coleoptera</taxon>
        <taxon>Polyphaga</taxon>
        <taxon>Cucujiformia</taxon>
        <taxon>Curculionidae</taxon>
        <taxon>Scolytinae</taxon>
        <taxon>Hypothenemus</taxon>
    </lineage>
</organism>
<dbReference type="InterPro" id="IPR020894">
    <property type="entry name" value="Cadherin_CS"/>
</dbReference>
<dbReference type="CDD" id="cd11304">
    <property type="entry name" value="Cadherin_repeat"/>
    <property type="match status" value="5"/>
</dbReference>
<reference evidence="11 12" key="1">
    <citation type="submission" date="2024-05" db="EMBL/GenBank/DDBJ databases">
        <title>Genetic variation in Jamaican populations of the coffee berry borer (Hypothenemus hampei).</title>
        <authorList>
            <person name="Errbii M."/>
            <person name="Myrie A."/>
        </authorList>
    </citation>
    <scope>NUCLEOTIDE SEQUENCE [LARGE SCALE GENOMIC DNA]</scope>
    <source>
        <strain evidence="11">JA-Hopewell-2020-01-JO</strain>
        <tissue evidence="11">Whole body</tissue>
    </source>
</reference>
<evidence type="ECO:0000256" key="9">
    <source>
        <dbReference type="SAM" id="SignalP"/>
    </source>
</evidence>
<dbReference type="GO" id="GO:0007155">
    <property type="term" value="P:cell adhesion"/>
    <property type="evidence" value="ECO:0007669"/>
    <property type="project" value="UniProtKB-KW"/>
</dbReference>
<evidence type="ECO:0000313" key="11">
    <source>
        <dbReference type="EMBL" id="KAL1505533.1"/>
    </source>
</evidence>
<feature type="signal peptide" evidence="9">
    <location>
        <begin position="1"/>
        <end position="18"/>
    </location>
</feature>
<evidence type="ECO:0000256" key="1">
    <source>
        <dbReference type="ARBA" id="ARBA00004370"/>
    </source>
</evidence>
<feature type="transmembrane region" description="Helical" evidence="8">
    <location>
        <begin position="1604"/>
        <end position="1626"/>
    </location>
</feature>
<dbReference type="PANTHER" id="PTHR24026:SF126">
    <property type="entry name" value="PROTOCADHERIN FAT 4"/>
    <property type="match status" value="1"/>
</dbReference>
<keyword evidence="2 8" id="KW-0812">Transmembrane</keyword>
<dbReference type="InterPro" id="IPR002126">
    <property type="entry name" value="Cadherin-like_dom"/>
</dbReference>
<accession>A0ABD1EX01</accession>
<dbReference type="PROSITE" id="PS00232">
    <property type="entry name" value="CADHERIN_1"/>
    <property type="match status" value="1"/>
</dbReference>
<proteinExistence type="predicted"/>
<dbReference type="PANTHER" id="PTHR24026">
    <property type="entry name" value="FAT ATYPICAL CADHERIN-RELATED"/>
    <property type="match status" value="1"/>
</dbReference>
<comment type="caution">
    <text evidence="11">The sequence shown here is derived from an EMBL/GenBank/DDBJ whole genome shotgun (WGS) entry which is preliminary data.</text>
</comment>
<evidence type="ECO:0000256" key="8">
    <source>
        <dbReference type="SAM" id="Phobius"/>
    </source>
</evidence>
<sequence length="1714" mass="194905">MLIKFLFVTIWQLVLVNSYTIEEGDSRFIQKFDIGAYENVYYLQYIENNHEEDGDEVLLFTVKNIENTANAKEWNFDKGQFKSETRVNNGEYSFYALQRIDYETENTHSYRVSGTFDGNVVSVDIYTQNIDDEQPTLTSAMCSMFENAKYDESNTSCTATLSDPDGWLGLTTFKIMNSNPSATSVLNREDELFEITFDRSINNFTYETVVYLITLDNQQLDYETKIFYSFVVQAKDSAGHGTAPNENVTYIVDVSDVNDMPPEWTDFFTTKQITEKTPYTFNVTAVDGDRGINWPITYSLTEIDKDICTTGLCVSIQRDDSGQGIITVEPIDRDAQDLSTYKFRIVAHEDDDPPFETPLDITFFIDDIDDNSPLFMYVDGENYTRVDFSEMDKKEMHFTFYENFAGTIDGKIFIRDIDTGQNAQFSVELLESDNPELQETDIAYTDAFLVIPNAGYRSGDFQISVRNATYLDFENEPWQNFSFNIHSFEPSDSTKEDVLLIVIHLLDYNDEIPKFELDSYTTAVNETIKKGQEIIIVLATDRDAEDFELTHRLVGADSIINLMEIKNDGVIRVAADNAFDYDRINPIFIQVQAIDKVNHTATVPVIIELLDINNKAPTFVVGDIIQVEENQIIGIKLNASIIASDVDTTRNLTAEINWDKSYARKNSQPLNLSNSNNLRAMQFLNLDFYICDDVGSIAIDLTVSDNNVNQTSPDYETFDTLYLIINITDLNTEVPEFLDKMSIEALVVVNIIDINDNPPIFTNDSILENRTVYELSKLDTIVGMIEAKDLDVGDTVTYWCNYTDKETDWFYCDSRGQLTVKSEAISADFPVRYTVSINCSATDGLHVTPQEFQIYILDTNNQIPELNINEENAKVVYVKEKSPNGTRVSGLYPLDDDRDNPFHSVKCLFNSIEDECAENFEIVDNEVWVSNGKQNLDRDTKKASFSCRPKCVDNPDFLQSSVQNEVEDTTFEIKLIDINDHCPDVQTPEFETTENLFKDETIGLIVALDLDEGDNSEIVMNIIQVIKHEGNEQIDYTNKNLFGVLKNDDDYYVPDNSSEKQWHLIAQSDLKGYYGEYSIQLNVSDLGTPPQSTEDPENIDYKYKALINITIQKFNYYAPEFIFPDPSKLTFTLSSDQEPEQQLVKYYKNEAFENIQIRTGPDDDNDCLDKWEPKFDVKLIDKSESFTNFFVVQPIDRCIGQLQVNDKYDKEYAKDKTLFQLRLTATLAEETADTENGESEYSQYIDLVLSFVDIDADPIFPSSGLWNVSLMEDNITQVEPLPDELTAYYPNVDNSESDDLQKYYFLSSTEEEILNTFEIDLNTGSLMLKEKLDYLQRIYYEFEITCGRNKSTASNKSASRLPVTVYVLDINNHVPQWTEKAFYGAILKNTQRGSTIVTVNATDLDEIDQGKLTYSINSSVETTGSSNLAQINNPFLLDSISGDISLNFQVEANMYGNFSFLVRVQDVEDGYNHGPFDNITSVIISIVTDQNLMAFKFENDLDSVVNKKAIILEIIGANLDLNCHTQDINKYTEDGIQYDNLTTANIYCMDSSNNLLLSSELTSRLNNINTFQQLRKELLDEGILLQPFSGDSTTVDNLQNRLKLSLIVVSVVLGVLCVILAISFVLKLRTMNKRLEKLTSQKFGSDESSINRKGISVPTANVFAIEGSNPVFNSNYNKDDALRADNVSVHSDNSELSGLEEDLAFDEMFGKDRY</sequence>
<dbReference type="GO" id="GO:0005509">
    <property type="term" value="F:calcium ion binding"/>
    <property type="evidence" value="ECO:0007669"/>
    <property type="project" value="UniProtKB-UniRule"/>
</dbReference>
<keyword evidence="3" id="KW-0677">Repeat</keyword>
<feature type="domain" description="Cadherin" evidence="10">
    <location>
        <begin position="870"/>
        <end position="990"/>
    </location>
</feature>
<keyword evidence="4 7" id="KW-0106">Calcium</keyword>
<evidence type="ECO:0000256" key="7">
    <source>
        <dbReference type="PROSITE-ProRule" id="PRU00043"/>
    </source>
</evidence>
<evidence type="ECO:0000256" key="4">
    <source>
        <dbReference type="ARBA" id="ARBA00022837"/>
    </source>
</evidence>
<keyword evidence="12" id="KW-1185">Reference proteome</keyword>
<dbReference type="GO" id="GO:0005886">
    <property type="term" value="C:plasma membrane"/>
    <property type="evidence" value="ECO:0007669"/>
    <property type="project" value="UniProtKB-SubCell"/>
</dbReference>
<keyword evidence="5 8" id="KW-1133">Transmembrane helix</keyword>
<feature type="domain" description="Cadherin" evidence="10">
    <location>
        <begin position="408"/>
        <end position="515"/>
    </location>
</feature>
<name>A0ABD1EX01_HYPHA</name>
<evidence type="ECO:0000256" key="5">
    <source>
        <dbReference type="ARBA" id="ARBA00022989"/>
    </source>
</evidence>
<evidence type="ECO:0000256" key="3">
    <source>
        <dbReference type="ARBA" id="ARBA00022737"/>
    </source>
</evidence>
<evidence type="ECO:0000313" key="12">
    <source>
        <dbReference type="Proteomes" id="UP001566132"/>
    </source>
</evidence>
<dbReference type="SUPFAM" id="SSF49313">
    <property type="entry name" value="Cadherin-like"/>
    <property type="match status" value="5"/>
</dbReference>
<keyword evidence="6 8" id="KW-0472">Membrane</keyword>
<feature type="domain" description="Cadherin" evidence="10">
    <location>
        <begin position="265"/>
        <end position="375"/>
    </location>
</feature>
<dbReference type="SMART" id="SM00112">
    <property type="entry name" value="CA"/>
    <property type="match status" value="7"/>
</dbReference>
<protein>
    <recommendedName>
        <fullName evidence="10">Cadherin domain-containing protein</fullName>
    </recommendedName>
</protein>
<evidence type="ECO:0000256" key="6">
    <source>
        <dbReference type="ARBA" id="ARBA00023136"/>
    </source>
</evidence>
<feature type="domain" description="Cadherin" evidence="10">
    <location>
        <begin position="625"/>
        <end position="761"/>
    </location>
</feature>
<dbReference type="Gene3D" id="2.60.40.60">
    <property type="entry name" value="Cadherins"/>
    <property type="match status" value="10"/>
</dbReference>
<dbReference type="InterPro" id="IPR015919">
    <property type="entry name" value="Cadherin-like_sf"/>
</dbReference>
<dbReference type="Proteomes" id="UP001566132">
    <property type="component" value="Unassembled WGS sequence"/>
</dbReference>
<comment type="subcellular location">
    <subcellularLocation>
        <location evidence="1">Membrane</location>
    </subcellularLocation>
</comment>
<feature type="domain" description="Cadherin" evidence="10">
    <location>
        <begin position="1378"/>
        <end position="1497"/>
    </location>
</feature>
<feature type="domain" description="Cadherin" evidence="10">
    <location>
        <begin position="516"/>
        <end position="619"/>
    </location>
</feature>
<feature type="domain" description="Cadherin" evidence="10">
    <location>
        <begin position="1292"/>
        <end position="1377"/>
    </location>
</feature>
<dbReference type="PRINTS" id="PR00205">
    <property type="entry name" value="CADHERIN"/>
</dbReference>
<feature type="chain" id="PRO_5044778682" description="Cadherin domain-containing protein" evidence="9">
    <location>
        <begin position="19"/>
        <end position="1714"/>
    </location>
</feature>
<dbReference type="PROSITE" id="PS50268">
    <property type="entry name" value="CADHERIN_2"/>
    <property type="match status" value="10"/>
</dbReference>
<evidence type="ECO:0000256" key="2">
    <source>
        <dbReference type="ARBA" id="ARBA00022692"/>
    </source>
</evidence>
<keyword evidence="9" id="KW-0732">Signal</keyword>
<evidence type="ECO:0000259" key="10">
    <source>
        <dbReference type="PROSITE" id="PS50268"/>
    </source>
</evidence>
<dbReference type="EMBL" id="JBDJPC010000004">
    <property type="protein sequence ID" value="KAL1505533.1"/>
    <property type="molecule type" value="Genomic_DNA"/>
</dbReference>
<feature type="domain" description="Cadherin" evidence="10">
    <location>
        <begin position="1162"/>
        <end position="1260"/>
    </location>
</feature>